<comment type="similarity">
    <text evidence="3">Belongs to the sorting nexin family.</text>
</comment>
<evidence type="ECO:0000256" key="4">
    <source>
        <dbReference type="ARBA" id="ARBA00022448"/>
    </source>
</evidence>
<dbReference type="PANTHER" id="PTHR10555">
    <property type="entry name" value="SORTING NEXIN"/>
    <property type="match status" value="1"/>
</dbReference>
<dbReference type="InterPro" id="IPR027267">
    <property type="entry name" value="AH/BAR_dom_sf"/>
</dbReference>
<dbReference type="Pfam" id="PF00787">
    <property type="entry name" value="PX"/>
    <property type="match status" value="1"/>
</dbReference>
<evidence type="ECO:0000256" key="9">
    <source>
        <dbReference type="ARBA" id="ARBA00023136"/>
    </source>
</evidence>
<dbReference type="Gene3D" id="1.20.1270.60">
    <property type="entry name" value="Arfaptin homology (AH) domain/BAR domain"/>
    <property type="match status" value="1"/>
</dbReference>
<keyword evidence="4" id="KW-0813">Transport</keyword>
<dbReference type="GO" id="GO:0034498">
    <property type="term" value="P:early endosome to Golgi transport"/>
    <property type="evidence" value="ECO:0007669"/>
    <property type="project" value="TreeGrafter"/>
</dbReference>
<dbReference type="AlphaFoldDB" id="A0A182YRE9"/>
<dbReference type="GO" id="GO:0015031">
    <property type="term" value="P:protein transport"/>
    <property type="evidence" value="ECO:0007669"/>
    <property type="project" value="UniProtKB-KW"/>
</dbReference>
<reference evidence="14" key="1">
    <citation type="journal article" date="2014" name="Genome Biol.">
        <title>Genome analysis of a major urban malaria vector mosquito, Anopheles stephensi.</title>
        <authorList>
            <person name="Jiang X."/>
            <person name="Peery A."/>
            <person name="Hall A.B."/>
            <person name="Sharma A."/>
            <person name="Chen X.G."/>
            <person name="Waterhouse R.M."/>
            <person name="Komissarov A."/>
            <person name="Riehle M.M."/>
            <person name="Shouche Y."/>
            <person name="Sharakhova M.V."/>
            <person name="Lawson D."/>
            <person name="Pakpour N."/>
            <person name="Arensburger P."/>
            <person name="Davidson V.L."/>
            <person name="Eiglmeier K."/>
            <person name="Emrich S."/>
            <person name="George P."/>
            <person name="Kennedy R.C."/>
            <person name="Mane S.P."/>
            <person name="Maslen G."/>
            <person name="Oringanje C."/>
            <person name="Qi Y."/>
            <person name="Settlage R."/>
            <person name="Tojo M."/>
            <person name="Tubio J.M."/>
            <person name="Unger M.F."/>
            <person name="Wang B."/>
            <person name="Vernick K.D."/>
            <person name="Ribeiro J.M."/>
            <person name="James A.A."/>
            <person name="Michel K."/>
            <person name="Riehle M.A."/>
            <person name="Luckhart S."/>
            <person name="Sharakhov I.V."/>
            <person name="Tu Z."/>
        </authorList>
    </citation>
    <scope>NUCLEOTIDE SEQUENCE [LARGE SCALE GENOMIC DNA]</scope>
    <source>
        <strain evidence="14">Indian</strain>
    </source>
</reference>
<accession>A0A182YRE9</accession>
<evidence type="ECO:0000256" key="7">
    <source>
        <dbReference type="ARBA" id="ARBA00022927"/>
    </source>
</evidence>
<dbReference type="Pfam" id="PF09325">
    <property type="entry name" value="Vps5"/>
    <property type="match status" value="1"/>
</dbReference>
<dbReference type="FunFam" id="3.30.1520.10:FF:000047">
    <property type="entry name" value="Sorting nexin"/>
    <property type="match status" value="1"/>
</dbReference>
<evidence type="ECO:0000256" key="8">
    <source>
        <dbReference type="ARBA" id="ARBA00022990"/>
    </source>
</evidence>
<keyword evidence="7" id="KW-0653">Protein transport</keyword>
<evidence type="ECO:0000256" key="6">
    <source>
        <dbReference type="ARBA" id="ARBA00022753"/>
    </source>
</evidence>
<dbReference type="SUPFAM" id="SSF103657">
    <property type="entry name" value="BAR/IMD domain-like"/>
    <property type="match status" value="1"/>
</dbReference>
<dbReference type="STRING" id="30069.A0A182YRE9"/>
<dbReference type="InterPro" id="IPR036871">
    <property type="entry name" value="PX_dom_sf"/>
</dbReference>
<evidence type="ECO:0000256" key="5">
    <source>
        <dbReference type="ARBA" id="ARBA00022553"/>
    </source>
</evidence>
<dbReference type="CDD" id="cd07623">
    <property type="entry name" value="BAR_SNX1_2"/>
    <property type="match status" value="1"/>
</dbReference>
<dbReference type="EnsemblMetazoa" id="ASTEI11035-RA">
    <property type="protein sequence ID" value="ASTEI11035-PA"/>
    <property type="gene ID" value="ASTEI11035"/>
</dbReference>
<feature type="region of interest" description="Disordered" evidence="12">
    <location>
        <begin position="1"/>
        <end position="35"/>
    </location>
</feature>
<reference evidence="13" key="2">
    <citation type="submission" date="2020-05" db="UniProtKB">
        <authorList>
            <consortium name="EnsemblMetazoa"/>
        </authorList>
    </citation>
    <scope>IDENTIFICATION</scope>
    <source>
        <strain evidence="13">Indian</strain>
    </source>
</reference>
<dbReference type="OMA" id="LWETFLM"/>
<evidence type="ECO:0000256" key="1">
    <source>
        <dbReference type="ARBA" id="ARBA00004316"/>
    </source>
</evidence>
<dbReference type="GO" id="GO:0042995">
    <property type="term" value="C:cell projection"/>
    <property type="evidence" value="ECO:0007669"/>
    <property type="project" value="UniProtKB-SubCell"/>
</dbReference>
<dbReference type="InterPro" id="IPR001683">
    <property type="entry name" value="PX_dom"/>
</dbReference>
<dbReference type="GO" id="GO:0035091">
    <property type="term" value="F:phosphatidylinositol binding"/>
    <property type="evidence" value="ECO:0007669"/>
    <property type="project" value="InterPro"/>
</dbReference>
<keyword evidence="10" id="KW-0966">Cell projection</keyword>
<evidence type="ECO:0000313" key="13">
    <source>
        <dbReference type="EnsemblMetazoa" id="ASTEI11035-PA"/>
    </source>
</evidence>
<keyword evidence="8" id="KW-0007">Acetylation</keyword>
<dbReference type="SMART" id="SM00312">
    <property type="entry name" value="PX"/>
    <property type="match status" value="1"/>
</dbReference>
<keyword evidence="6" id="KW-0967">Endosome</keyword>
<organism evidence="13 14">
    <name type="scientific">Anopheles stephensi</name>
    <name type="common">Indo-Pakistan malaria mosquito</name>
    <dbReference type="NCBI Taxonomy" id="30069"/>
    <lineage>
        <taxon>Eukaryota</taxon>
        <taxon>Metazoa</taxon>
        <taxon>Ecdysozoa</taxon>
        <taxon>Arthropoda</taxon>
        <taxon>Hexapoda</taxon>
        <taxon>Insecta</taxon>
        <taxon>Pterygota</taxon>
        <taxon>Neoptera</taxon>
        <taxon>Endopterygota</taxon>
        <taxon>Diptera</taxon>
        <taxon>Nematocera</taxon>
        <taxon>Culicoidea</taxon>
        <taxon>Culicidae</taxon>
        <taxon>Anophelinae</taxon>
        <taxon>Anopheles</taxon>
    </lineage>
</organism>
<dbReference type="InterPro" id="IPR015404">
    <property type="entry name" value="Vps5_C"/>
</dbReference>
<dbReference type="GO" id="GO:0031901">
    <property type="term" value="C:early endosome membrane"/>
    <property type="evidence" value="ECO:0007669"/>
    <property type="project" value="UniProtKB-SubCell"/>
</dbReference>
<feature type="region of interest" description="Disordered" evidence="12">
    <location>
        <begin position="427"/>
        <end position="455"/>
    </location>
</feature>
<name>A0A182YRE9_ANOST</name>
<dbReference type="VEuPathDB" id="VectorBase:ASTEI11035"/>
<proteinExistence type="inferred from homology"/>
<keyword evidence="11" id="KW-0175">Coiled coil</keyword>
<keyword evidence="9" id="KW-0472">Membrane</keyword>
<keyword evidence="14" id="KW-1185">Reference proteome</keyword>
<protein>
    <submittedName>
        <fullName evidence="13">Uncharacterized protein</fullName>
    </submittedName>
</protein>
<dbReference type="FunFam" id="1.20.1270.60:FF:000012">
    <property type="entry name" value="Sorting nexin 2"/>
    <property type="match status" value="1"/>
</dbReference>
<evidence type="ECO:0000256" key="2">
    <source>
        <dbReference type="ARBA" id="ARBA00004469"/>
    </source>
</evidence>
<evidence type="ECO:0000313" key="14">
    <source>
        <dbReference type="Proteomes" id="UP000076408"/>
    </source>
</evidence>
<evidence type="ECO:0000256" key="10">
    <source>
        <dbReference type="ARBA" id="ARBA00023273"/>
    </source>
</evidence>
<sequence length="472" mass="53692">MDTNGTLDHGDGEQTAKHTQPAFDNVDITSPDDENENDIFESAIQEPLSPVLEDVPTDEAGDTFIEIVVADPQKVGDGMGSYLAYKVSTKTNILKFKKRQFFTMRRFSDFLGLHDLLVSKYLRMGRIIPPAPEKNIIGTTKVRMGSQPQAETGTGVNLEWIENRRASLERFLNRVAQHPILCQDTDFVNFLESDQELPRAVNTAALSGAGVMRLFNKVGETVNKITYKMDENDPWFNDKINEVETIDAHMQKLHSAIKALVSHRKELATLTGGVAKSAALLSTCEEHTGLSQALSQLADVEEKVELLRSEQANSDLYILSETIKDYIGLFGAIKDVFHERVKVFQNWQHAQIQLTKKRENKAKLEYQDRRDKLELAQKEVEEWEGKVQRCQKEFDNISSEIKKEMERFELARARDFKSTIIKYLQDQMAHQQQEPNATHPPILYDDDDDDRVPPTDKLRLSINLVDSNARIS</sequence>
<keyword evidence="5" id="KW-0597">Phosphoprotein</keyword>
<dbReference type="Proteomes" id="UP000076408">
    <property type="component" value="Unassembled WGS sequence"/>
</dbReference>
<dbReference type="VEuPathDB" id="VectorBase:ASTE003555"/>
<evidence type="ECO:0000256" key="3">
    <source>
        <dbReference type="ARBA" id="ARBA00010883"/>
    </source>
</evidence>
<dbReference type="PANTHER" id="PTHR10555:SF170">
    <property type="entry name" value="FI18122P1"/>
    <property type="match status" value="1"/>
</dbReference>
<comment type="subcellular location">
    <subcellularLocation>
        <location evidence="1">Cell projection</location>
    </subcellularLocation>
    <subcellularLocation>
        <location evidence="2">Early endosome membrane</location>
        <topology evidence="2">Peripheral membrane protein</topology>
        <orientation evidence="2">Cytoplasmic side</orientation>
    </subcellularLocation>
</comment>
<dbReference type="PROSITE" id="PS50195">
    <property type="entry name" value="PX"/>
    <property type="match status" value="1"/>
</dbReference>
<dbReference type="SUPFAM" id="SSF64268">
    <property type="entry name" value="PX domain"/>
    <property type="match status" value="1"/>
</dbReference>
<evidence type="ECO:0000256" key="12">
    <source>
        <dbReference type="SAM" id="MobiDB-lite"/>
    </source>
</evidence>
<feature type="coiled-coil region" evidence="11">
    <location>
        <begin position="356"/>
        <end position="407"/>
    </location>
</feature>
<dbReference type="Gene3D" id="3.30.1520.10">
    <property type="entry name" value="Phox-like domain"/>
    <property type="match status" value="1"/>
</dbReference>
<dbReference type="VEuPathDB" id="VectorBase:ASTEI20_039296"/>
<evidence type="ECO:0000256" key="11">
    <source>
        <dbReference type="SAM" id="Coils"/>
    </source>
</evidence>
<dbReference type="GO" id="GO:0005829">
    <property type="term" value="C:cytosol"/>
    <property type="evidence" value="ECO:0007669"/>
    <property type="project" value="GOC"/>
</dbReference>
<dbReference type="CDD" id="cd06859">
    <property type="entry name" value="PX_SNX1_2_like"/>
    <property type="match status" value="1"/>
</dbReference>